<gene>
    <name evidence="3" type="ORF">IAC39_07955</name>
</gene>
<accession>A0A9D1GUU1</accession>
<keyword evidence="2" id="KW-0732">Signal</keyword>
<dbReference type="PROSITE" id="PS51257">
    <property type="entry name" value="PROKAR_LIPOPROTEIN"/>
    <property type="match status" value="1"/>
</dbReference>
<feature type="chain" id="PRO_5039723132" evidence="2">
    <location>
        <begin position="22"/>
        <end position="428"/>
    </location>
</feature>
<dbReference type="SUPFAM" id="SSF53850">
    <property type="entry name" value="Periplasmic binding protein-like II"/>
    <property type="match status" value="1"/>
</dbReference>
<dbReference type="Proteomes" id="UP000824136">
    <property type="component" value="Unassembled WGS sequence"/>
</dbReference>
<name>A0A9D1GUU1_9FIRM</name>
<reference evidence="3" key="1">
    <citation type="submission" date="2020-10" db="EMBL/GenBank/DDBJ databases">
        <authorList>
            <person name="Gilroy R."/>
        </authorList>
    </citation>
    <scope>NUCLEOTIDE SEQUENCE</scope>
    <source>
        <strain evidence="3">CHK33-4379</strain>
    </source>
</reference>
<dbReference type="AlphaFoldDB" id="A0A9D1GUU1"/>
<evidence type="ECO:0000313" key="4">
    <source>
        <dbReference type="Proteomes" id="UP000824136"/>
    </source>
</evidence>
<dbReference type="Gene3D" id="3.40.190.10">
    <property type="entry name" value="Periplasmic binding protein-like II"/>
    <property type="match status" value="1"/>
</dbReference>
<proteinExistence type="predicted"/>
<feature type="signal peptide" evidence="2">
    <location>
        <begin position="1"/>
        <end position="21"/>
    </location>
</feature>
<keyword evidence="1" id="KW-0175">Coiled coil</keyword>
<protein>
    <submittedName>
        <fullName evidence="3">Extracellular solute-binding protein</fullName>
    </submittedName>
</protein>
<organism evidence="3 4">
    <name type="scientific">Candidatus Faeciplasma pullistercoris</name>
    <dbReference type="NCBI Taxonomy" id="2840800"/>
    <lineage>
        <taxon>Bacteria</taxon>
        <taxon>Bacillati</taxon>
        <taxon>Bacillota</taxon>
        <taxon>Clostridia</taxon>
        <taxon>Eubacteriales</taxon>
        <taxon>Oscillospiraceae</taxon>
        <taxon>Oscillospiraceae incertae sedis</taxon>
        <taxon>Candidatus Faeciplasma</taxon>
    </lineage>
</organism>
<comment type="caution">
    <text evidence="3">The sequence shown here is derived from an EMBL/GenBank/DDBJ whole genome shotgun (WGS) entry which is preliminary data.</text>
</comment>
<evidence type="ECO:0000256" key="1">
    <source>
        <dbReference type="SAM" id="Coils"/>
    </source>
</evidence>
<dbReference type="EMBL" id="DVLL01000025">
    <property type="protein sequence ID" value="HIT59624.1"/>
    <property type="molecule type" value="Genomic_DNA"/>
</dbReference>
<evidence type="ECO:0000256" key="2">
    <source>
        <dbReference type="SAM" id="SignalP"/>
    </source>
</evidence>
<reference evidence="3" key="2">
    <citation type="journal article" date="2021" name="PeerJ">
        <title>Extensive microbial diversity within the chicken gut microbiome revealed by metagenomics and culture.</title>
        <authorList>
            <person name="Gilroy R."/>
            <person name="Ravi A."/>
            <person name="Getino M."/>
            <person name="Pursley I."/>
            <person name="Horton D.L."/>
            <person name="Alikhan N.F."/>
            <person name="Baker D."/>
            <person name="Gharbi K."/>
            <person name="Hall N."/>
            <person name="Watson M."/>
            <person name="Adriaenssens E.M."/>
            <person name="Foster-Nyarko E."/>
            <person name="Jarju S."/>
            <person name="Secka A."/>
            <person name="Antonio M."/>
            <person name="Oren A."/>
            <person name="Chaudhuri R.R."/>
            <person name="La Ragione R."/>
            <person name="Hildebrand F."/>
            <person name="Pallen M.J."/>
        </authorList>
    </citation>
    <scope>NUCLEOTIDE SEQUENCE</scope>
    <source>
        <strain evidence="3">CHK33-4379</strain>
    </source>
</reference>
<sequence length="428" mass="48712">MKKLFCLILAFLLILMTSCSGGMEQPNVTQSPEEDIDYSGVVLTVQDTMAGNDFVTGLGELNYQVITQETGIRFRSKCYLPDEIILKMLAGDDDIDIYFISSSQLHNVIDCGFYTFIESEIIDNYISQCRDILQEYSTVDGKTAFMPVGTNTAAILIPKSAIEETGVTAEDIEYLDDFLAFVRNYDGDRIAYTNSSSIFDYFESQYEMFYCDYENKEANFETPLYMHIYEEIWGGWQDSDGKIGATLGFEHNLSGDYSNNSEHALCTFGYYSDAENFTDERLNSDPDVYKTAGSTDFFEKWRAFPIPKISEDVTCNADGGSYAIINPYSKNKEAALKVLELLASDYFKYSGNAFSGFVYEDKAMYPESYHPDSEIFNDFLNIINSNNKIAYYTFSVQRLDIDDYQAGKLTLEEAVAEYQRQVDIWLNE</sequence>
<feature type="coiled-coil region" evidence="1">
    <location>
        <begin position="401"/>
        <end position="428"/>
    </location>
</feature>
<evidence type="ECO:0000313" key="3">
    <source>
        <dbReference type="EMBL" id="HIT59624.1"/>
    </source>
</evidence>